<evidence type="ECO:0000313" key="2">
    <source>
        <dbReference type="Proteomes" id="UP000789342"/>
    </source>
</evidence>
<dbReference type="EMBL" id="CAJVPV010007844">
    <property type="protein sequence ID" value="CAG8623456.1"/>
    <property type="molecule type" value="Genomic_DNA"/>
</dbReference>
<sequence>MPPQNSRSLCLYRHALRYLRSPNLPFPYLSSKLCYNTRELFEIYRYEQDQRKVNNLIEWGWQDLEFLKSWKHVEKDLLNKIFRGFGNSASLNITTEVKESSSDDKN</sequence>
<protein>
    <submittedName>
        <fullName evidence="1">8900_t:CDS:1</fullName>
    </submittedName>
</protein>
<evidence type="ECO:0000313" key="1">
    <source>
        <dbReference type="EMBL" id="CAG8623456.1"/>
    </source>
</evidence>
<gene>
    <name evidence="1" type="ORF">AMORRO_LOCUS8763</name>
</gene>
<dbReference type="OrthoDB" id="275715at2759"/>
<dbReference type="Proteomes" id="UP000789342">
    <property type="component" value="Unassembled WGS sequence"/>
</dbReference>
<comment type="caution">
    <text evidence="1">The sequence shown here is derived from an EMBL/GenBank/DDBJ whole genome shotgun (WGS) entry which is preliminary data.</text>
</comment>
<dbReference type="AlphaFoldDB" id="A0A9N9GT28"/>
<name>A0A9N9GT28_9GLOM</name>
<proteinExistence type="predicted"/>
<reference evidence="1" key="1">
    <citation type="submission" date="2021-06" db="EMBL/GenBank/DDBJ databases">
        <authorList>
            <person name="Kallberg Y."/>
            <person name="Tangrot J."/>
            <person name="Rosling A."/>
        </authorList>
    </citation>
    <scope>NUCLEOTIDE SEQUENCE</scope>
    <source>
        <strain evidence="1">CL551</strain>
    </source>
</reference>
<organism evidence="1 2">
    <name type="scientific">Acaulospora morrowiae</name>
    <dbReference type="NCBI Taxonomy" id="94023"/>
    <lineage>
        <taxon>Eukaryota</taxon>
        <taxon>Fungi</taxon>
        <taxon>Fungi incertae sedis</taxon>
        <taxon>Mucoromycota</taxon>
        <taxon>Glomeromycotina</taxon>
        <taxon>Glomeromycetes</taxon>
        <taxon>Diversisporales</taxon>
        <taxon>Acaulosporaceae</taxon>
        <taxon>Acaulospora</taxon>
    </lineage>
</organism>
<accession>A0A9N9GT28</accession>
<keyword evidence="2" id="KW-1185">Reference proteome</keyword>